<dbReference type="InterPro" id="IPR003004">
    <property type="entry name" value="GspF/PilC"/>
</dbReference>
<dbReference type="Proteomes" id="UP001079657">
    <property type="component" value="Unassembled WGS sequence"/>
</dbReference>
<feature type="domain" description="Type II secretion system protein GspF" evidence="8">
    <location>
        <begin position="265"/>
        <end position="387"/>
    </location>
</feature>
<accession>A0ABT4CMR1</accession>
<evidence type="ECO:0000313" key="10">
    <source>
        <dbReference type="Proteomes" id="UP001079657"/>
    </source>
</evidence>
<evidence type="ECO:0000256" key="7">
    <source>
        <dbReference type="SAM" id="Phobius"/>
    </source>
</evidence>
<proteinExistence type="inferred from homology"/>
<dbReference type="RefSeq" id="WP_268049080.1">
    <property type="nucleotide sequence ID" value="NZ_JAPQES010000002.1"/>
</dbReference>
<dbReference type="PANTHER" id="PTHR30012:SF0">
    <property type="entry name" value="TYPE II SECRETION SYSTEM PROTEIN F-RELATED"/>
    <property type="match status" value="1"/>
</dbReference>
<evidence type="ECO:0000256" key="4">
    <source>
        <dbReference type="ARBA" id="ARBA00022692"/>
    </source>
</evidence>
<dbReference type="PANTHER" id="PTHR30012">
    <property type="entry name" value="GENERAL SECRETION PATHWAY PROTEIN"/>
    <property type="match status" value="1"/>
</dbReference>
<evidence type="ECO:0000256" key="1">
    <source>
        <dbReference type="ARBA" id="ARBA00004651"/>
    </source>
</evidence>
<comment type="similarity">
    <text evidence="2">Belongs to the GSP F family.</text>
</comment>
<evidence type="ECO:0000256" key="3">
    <source>
        <dbReference type="ARBA" id="ARBA00022475"/>
    </source>
</evidence>
<keyword evidence="5 7" id="KW-1133">Transmembrane helix</keyword>
<organism evidence="9 10">
    <name type="scientific">Clostridium ganghwense</name>
    <dbReference type="NCBI Taxonomy" id="312089"/>
    <lineage>
        <taxon>Bacteria</taxon>
        <taxon>Bacillati</taxon>
        <taxon>Bacillota</taxon>
        <taxon>Clostridia</taxon>
        <taxon>Eubacteriales</taxon>
        <taxon>Clostridiaceae</taxon>
        <taxon>Clostridium</taxon>
    </lineage>
</organism>
<comment type="subcellular location">
    <subcellularLocation>
        <location evidence="1">Cell membrane</location>
        <topology evidence="1">Multi-pass membrane protein</topology>
    </subcellularLocation>
</comment>
<dbReference type="Gene3D" id="1.20.81.30">
    <property type="entry name" value="Type II secretion system (T2SS), domain F"/>
    <property type="match status" value="2"/>
</dbReference>
<keyword evidence="6 7" id="KW-0472">Membrane</keyword>
<keyword evidence="10" id="KW-1185">Reference proteome</keyword>
<evidence type="ECO:0000256" key="2">
    <source>
        <dbReference type="ARBA" id="ARBA00005745"/>
    </source>
</evidence>
<dbReference type="EMBL" id="JAPQES010000002">
    <property type="protein sequence ID" value="MCY6370335.1"/>
    <property type="molecule type" value="Genomic_DNA"/>
</dbReference>
<gene>
    <name evidence="9" type="ORF">OXH55_06780</name>
</gene>
<sequence>MKTYKYKAVNLNGNFIKGKYILNDEKELIELMRNKGYFLIDYRVRYLNIKDFSYKVSCKDIAIFCKQLSEILKCGINITRGLDILLYQKLNSQINTSLYVVKSDVEKGKDFSESLDKFPKIYPKFMVHMIKIGEQSGNMEKVLLNLYEYYWKEHNVYTKIRSLLIYPVIVFITTIVITIIIITKIIPIFINNLAINNMHITEEVKEIMTINKFINSNESKIIAVCLLMLLMFIRVKGYDKRIFNMIKFSIPGIKEFYKEIYEIKFAQSLSLLISSGVPILTSLEIIQNSFNDKYHKHKISNLILNIREGMSLSNALENTKLFEKFFVSMVLVGEETGNIDEMLDNVASIYEENINGIVNKISSLIEPITILILSIIITFVIVKFMFPIIDIMDSIETMF</sequence>
<keyword evidence="3" id="KW-1003">Cell membrane</keyword>
<feature type="transmembrane region" description="Helical" evidence="7">
    <location>
        <begin position="221"/>
        <end position="238"/>
    </location>
</feature>
<feature type="transmembrane region" description="Helical" evidence="7">
    <location>
        <begin position="163"/>
        <end position="190"/>
    </location>
</feature>
<feature type="transmembrane region" description="Helical" evidence="7">
    <location>
        <begin position="368"/>
        <end position="389"/>
    </location>
</feature>
<evidence type="ECO:0000313" key="9">
    <source>
        <dbReference type="EMBL" id="MCY6370335.1"/>
    </source>
</evidence>
<keyword evidence="4 7" id="KW-0812">Transmembrane</keyword>
<dbReference type="InterPro" id="IPR018076">
    <property type="entry name" value="T2SS_GspF_dom"/>
</dbReference>
<protein>
    <submittedName>
        <fullName evidence="9">Type II secretion system F family protein</fullName>
    </submittedName>
</protein>
<evidence type="ECO:0000256" key="5">
    <source>
        <dbReference type="ARBA" id="ARBA00022989"/>
    </source>
</evidence>
<evidence type="ECO:0000259" key="8">
    <source>
        <dbReference type="Pfam" id="PF00482"/>
    </source>
</evidence>
<dbReference type="Pfam" id="PF00482">
    <property type="entry name" value="T2SSF"/>
    <property type="match status" value="2"/>
</dbReference>
<dbReference type="PRINTS" id="PR00812">
    <property type="entry name" value="BCTERIALGSPF"/>
</dbReference>
<comment type="caution">
    <text evidence="9">The sequence shown here is derived from an EMBL/GenBank/DDBJ whole genome shotgun (WGS) entry which is preliminary data.</text>
</comment>
<feature type="domain" description="Type II secretion system protein GspF" evidence="8">
    <location>
        <begin position="64"/>
        <end position="187"/>
    </location>
</feature>
<evidence type="ECO:0000256" key="6">
    <source>
        <dbReference type="ARBA" id="ARBA00023136"/>
    </source>
</evidence>
<dbReference type="InterPro" id="IPR042094">
    <property type="entry name" value="T2SS_GspF_sf"/>
</dbReference>
<name>A0ABT4CMR1_9CLOT</name>
<reference evidence="9" key="1">
    <citation type="submission" date="2022-12" db="EMBL/GenBank/DDBJ databases">
        <authorList>
            <person name="Wang J."/>
        </authorList>
    </citation>
    <scope>NUCLEOTIDE SEQUENCE</scope>
    <source>
        <strain evidence="9">HY-42-06</strain>
    </source>
</reference>